<evidence type="ECO:0000259" key="14">
    <source>
        <dbReference type="PROSITE" id="PS51006"/>
    </source>
</evidence>
<dbReference type="InterPro" id="IPR017716">
    <property type="entry name" value="S-AdoMet_deCOase_pro-enz"/>
</dbReference>
<dbReference type="InterPro" id="IPR001045">
    <property type="entry name" value="Spermi_synthase"/>
</dbReference>
<dbReference type="InterPro" id="IPR029063">
    <property type="entry name" value="SAM-dependent_MTases_sf"/>
</dbReference>
<evidence type="ECO:0000256" key="12">
    <source>
        <dbReference type="HAMAP-Rule" id="MF_00464"/>
    </source>
</evidence>
<keyword evidence="16" id="KW-1185">Reference proteome</keyword>
<dbReference type="SUPFAM" id="SSF56276">
    <property type="entry name" value="S-adenosylmethionine decarboxylase"/>
    <property type="match status" value="1"/>
</dbReference>
<dbReference type="InterPro" id="IPR030373">
    <property type="entry name" value="PABS_CS"/>
</dbReference>
<dbReference type="HAMAP" id="MF_00464">
    <property type="entry name" value="AdoMetDC_1"/>
    <property type="match status" value="1"/>
</dbReference>
<evidence type="ECO:0000256" key="3">
    <source>
        <dbReference type="ARBA" id="ARBA00022793"/>
    </source>
</evidence>
<comment type="catalytic activity">
    <reaction evidence="11">
        <text>S-adenosyl 3-(methylsulfanyl)propylamine + putrescine = S-methyl-5'-thioadenosine + spermidine + H(+)</text>
        <dbReference type="Rhea" id="RHEA:12721"/>
        <dbReference type="ChEBI" id="CHEBI:15378"/>
        <dbReference type="ChEBI" id="CHEBI:17509"/>
        <dbReference type="ChEBI" id="CHEBI:57443"/>
        <dbReference type="ChEBI" id="CHEBI:57834"/>
        <dbReference type="ChEBI" id="CHEBI:326268"/>
        <dbReference type="EC" id="2.5.1.16"/>
    </reaction>
</comment>
<comment type="subunit">
    <text evidence="12">Heterotetramer of two alpha and two beta chains arranged as a dimer of alpha/beta heterodimers.</text>
</comment>
<feature type="active site" description="Schiff-base intermediate with substrate; via pyruvic acid" evidence="12">
    <location>
        <position position="81"/>
    </location>
</feature>
<keyword evidence="6 12" id="KW-0620">Polyamine biosynthesis</keyword>
<gene>
    <name evidence="15" type="primary">speD</name>
    <name evidence="11" type="synonym">speE</name>
    <name evidence="12" type="synonym">speH</name>
    <name evidence="15" type="ORF">JQC72_15430</name>
</gene>
<keyword evidence="9 12" id="KW-0704">Schiff base</keyword>
<comment type="cofactor">
    <cofactor evidence="12">
        <name>pyruvate</name>
        <dbReference type="ChEBI" id="CHEBI:15361"/>
    </cofactor>
    <text evidence="12">Binds 1 pyruvoyl group covalently per subunit.</text>
</comment>
<dbReference type="InterPro" id="IPR030374">
    <property type="entry name" value="PABS"/>
</dbReference>
<evidence type="ECO:0000256" key="13">
    <source>
        <dbReference type="PROSITE-ProRule" id="PRU00354"/>
    </source>
</evidence>
<sequence length="465" mass="52930">MEDSAHFYFKQEKAGGINMKTIGHHLIIDAFDCDAAILNDVDHIKNLLIDLVQSLGMVMISSHFHQFEPEGLTGILLLSTSHISIHTWPEENFAALDIFTCGDHDPVTQVENILKGLSSKYSVVYNLTRFDRKARVPLMYEQHSPKLPPDHDNRNSKSTDVEKHTTIQPLHEHGDLYDYIGLKELLAARHPVLFQGMSQYQNIHIIDAKDIRMYLNQQLQFSSLDERLYHEAIVHPAFLYTPSHRRVLILGGGDGLALREVLKYPDASHVDLVDIDPLVLHAARTVPELVALNERSFFDKRVNVHTQDARKFLTEPHQPYDVIIADFPDPSNEALSQLYTKEFFQLISKSLAPDGIMVCQSFSPEDAPTVFWSIGLTLESAGLKTRGYHVTVPSFGNWGFHLAGHQHIIQRTTSIPVENRTLPADIPSIFVFPEKILKKQKAAMVNSLNQLILHKFYRKEYEYLS</sequence>
<name>A0ABS2WMZ3_9BACL</name>
<dbReference type="PANTHER" id="PTHR43317">
    <property type="entry name" value="THERMOSPERMINE SYNTHASE ACAULIS5"/>
    <property type="match status" value="1"/>
</dbReference>
<keyword evidence="8 12" id="KW-0456">Lyase</keyword>
<keyword evidence="4 12" id="KW-0068">Autocatalytic cleavage</keyword>
<comment type="pathway">
    <text evidence="12">Amine and polyamine biosynthesis; S-adenosylmethioninamine biosynthesis; S-adenosylmethioninamine from S-adenosyl-L-methionine: step 1/1.</text>
</comment>
<comment type="catalytic activity">
    <reaction evidence="12">
        <text>S-adenosyl-L-methionine + H(+) = S-adenosyl 3-(methylsulfanyl)propylamine + CO2</text>
        <dbReference type="Rhea" id="RHEA:15981"/>
        <dbReference type="ChEBI" id="CHEBI:15378"/>
        <dbReference type="ChEBI" id="CHEBI:16526"/>
        <dbReference type="ChEBI" id="CHEBI:57443"/>
        <dbReference type="ChEBI" id="CHEBI:59789"/>
        <dbReference type="EC" id="4.1.1.50"/>
    </reaction>
</comment>
<dbReference type="PROSITE" id="PS01330">
    <property type="entry name" value="PABS_1"/>
    <property type="match status" value="1"/>
</dbReference>
<keyword evidence="3 12" id="KW-0210">Decarboxylase</keyword>
<reference evidence="15" key="1">
    <citation type="journal article" date="2024" name="Int. J. Syst. Evol. Microbiol.">
        <title>Polycladomyces zharkentensis sp. nov., a novel thermophilic cellulose- and starch-degrading member of the Bacillota from a geothermal aquifer in Kazakhstan.</title>
        <authorList>
            <person name="Mashzhan A."/>
            <person name="Kistaubayeva A."/>
            <person name="Javier-Lopez R."/>
            <person name="Bissenova U."/>
            <person name="Bissenbay A."/>
            <person name="Birkeland N.K."/>
        </authorList>
    </citation>
    <scope>NUCLEOTIDE SEQUENCE</scope>
    <source>
        <strain evidence="15">ZKZ2T</strain>
    </source>
</reference>
<dbReference type="Proteomes" id="UP001177120">
    <property type="component" value="Unassembled WGS sequence"/>
</dbReference>
<proteinExistence type="inferred from homology"/>
<dbReference type="InterPro" id="IPR016067">
    <property type="entry name" value="S-AdoMet_deCO2ase_core"/>
</dbReference>
<dbReference type="GO" id="GO:0004014">
    <property type="term" value="F:adenosylmethionine decarboxylase activity"/>
    <property type="evidence" value="ECO:0007669"/>
    <property type="project" value="UniProtKB-EC"/>
</dbReference>
<feature type="domain" description="PABS" evidence="14">
    <location>
        <begin position="175"/>
        <end position="405"/>
    </location>
</feature>
<feature type="binding site" evidence="11">
    <location>
        <position position="274"/>
    </location>
    <ligand>
        <name>S-methyl-5'-thioadenosine</name>
        <dbReference type="ChEBI" id="CHEBI:17509"/>
    </ligand>
</feature>
<evidence type="ECO:0000256" key="8">
    <source>
        <dbReference type="ARBA" id="ARBA00023239"/>
    </source>
</evidence>
<dbReference type="SUPFAM" id="SSF53335">
    <property type="entry name" value="S-adenosyl-L-methionine-dependent methyltransferases"/>
    <property type="match status" value="1"/>
</dbReference>
<evidence type="ECO:0000256" key="10">
    <source>
        <dbReference type="ARBA" id="ARBA00023317"/>
    </source>
</evidence>
<feature type="chain" id="PRO_5044905677" description="S-adenosylmethionine decarboxylase alpha chain" evidence="12">
    <location>
        <begin position="81"/>
        <end position="465"/>
    </location>
</feature>
<organism evidence="15 16">
    <name type="scientific">Polycladomyces zharkentensis</name>
    <dbReference type="NCBI Taxonomy" id="2807616"/>
    <lineage>
        <taxon>Bacteria</taxon>
        <taxon>Bacillati</taxon>
        <taxon>Bacillota</taxon>
        <taxon>Bacilli</taxon>
        <taxon>Bacillales</taxon>
        <taxon>Thermoactinomycetaceae</taxon>
        <taxon>Polycladomyces</taxon>
    </lineage>
</organism>
<keyword evidence="5 12" id="KW-0745">Spermidine biosynthesis</keyword>
<evidence type="ECO:0000256" key="7">
    <source>
        <dbReference type="ARBA" id="ARBA00023145"/>
    </source>
</evidence>
<accession>A0ABS2WMZ3</accession>
<dbReference type="EC" id="4.1.1.50" evidence="12"/>
<comment type="caution">
    <text evidence="12">Lacks conserved residue(s) required for the propagation of feature annotation.</text>
</comment>
<feature type="active site" description="Proton acceptor" evidence="11 13">
    <location>
        <position position="326"/>
    </location>
</feature>
<dbReference type="Gene3D" id="3.60.90.10">
    <property type="entry name" value="S-adenosylmethionine decarboxylase"/>
    <property type="match status" value="1"/>
</dbReference>
<dbReference type="PANTHER" id="PTHR43317:SF1">
    <property type="entry name" value="THERMOSPERMINE SYNTHASE ACAULIS5"/>
    <property type="match status" value="1"/>
</dbReference>
<evidence type="ECO:0000256" key="6">
    <source>
        <dbReference type="ARBA" id="ARBA00023115"/>
    </source>
</evidence>
<keyword evidence="10 12" id="KW-0670">Pyruvate</keyword>
<dbReference type="Pfam" id="PF02675">
    <property type="entry name" value="AdoMet_dc"/>
    <property type="match status" value="1"/>
</dbReference>
<dbReference type="NCBIfam" id="TIGR03330">
    <property type="entry name" value="SAM_DCase_Bsu"/>
    <property type="match status" value="1"/>
</dbReference>
<comment type="function">
    <text evidence="11">Catalyzes the irreversible transfer of a propylamine group from the amino donor S-adenosylmethioninamine (decarboxy-AdoMet) to putrescine (1,4-diaminobutane) to yield spermidine.</text>
</comment>
<dbReference type="CDD" id="cd02440">
    <property type="entry name" value="AdoMet_MTases"/>
    <property type="match status" value="1"/>
</dbReference>
<keyword evidence="12" id="KW-0949">S-adenosyl-L-methionine</keyword>
<feature type="active site" description="Proton donor; for catalytic activity" evidence="12">
    <location>
        <position position="101"/>
    </location>
</feature>
<comment type="subunit">
    <text evidence="11">Homodimer or homotetramer.</text>
</comment>
<feature type="modified residue" description="Pyruvic acid (Ser); by autocatalysis" evidence="12">
    <location>
        <position position="81"/>
    </location>
</feature>
<dbReference type="NCBIfam" id="NF037959">
    <property type="entry name" value="MFS_SpdSyn"/>
    <property type="match status" value="1"/>
</dbReference>
<comment type="pathway">
    <text evidence="11">Amine and polyamine biosynthesis; spermidine biosynthesis; spermidine from putrescine: step 1/1.</text>
</comment>
<dbReference type="PROSITE" id="PS51006">
    <property type="entry name" value="PABS_2"/>
    <property type="match status" value="1"/>
</dbReference>
<dbReference type="HAMAP" id="MF_00198">
    <property type="entry name" value="Spermidine_synth"/>
    <property type="match status" value="1"/>
</dbReference>
<feature type="binding site" evidence="11">
    <location>
        <position position="254"/>
    </location>
    <ligand>
        <name>spermidine</name>
        <dbReference type="ChEBI" id="CHEBI:57834"/>
    </ligand>
</feature>
<comment type="function">
    <text evidence="12">Catalyzes the decarboxylation of S-adenosylmethionine to S-adenosylmethioninamine (dcAdoMet), the propylamine donor required for the synthesis of the polyamines spermine and spermidine from the diamine putrescine.</text>
</comment>
<keyword evidence="2 11" id="KW-0808">Transferase</keyword>
<comment type="PTM">
    <text evidence="12">Is synthesized initially as an inactive proenzyme. Formation of the active enzyme involves a self-maturation process in which the active site pyruvoyl group is generated from an internal serine residue via an autocatalytic post-translational modification. Two non-identical subunits are generated from the proenzyme in this reaction, and the pyruvate is formed at the N-terminus of the alpha chain, which is derived from the carboxyl end of the proenzyme. The post-translation cleavage follows an unusual pathway, termed non-hydrolytic serinolysis, in which the side chain hydroxyl group of the serine supplies its oxygen atom to form the C-terminus of the beta chain, while the remainder of the serine residue undergoes an oxidative deamination to produce ammonia and the pyruvoyl group blocking the N-terminus of the alpha chain.</text>
</comment>
<evidence type="ECO:0000313" key="16">
    <source>
        <dbReference type="Proteomes" id="UP001177120"/>
    </source>
</evidence>
<comment type="similarity">
    <text evidence="1 11">Belongs to the spermidine/spermine synthase family.</text>
</comment>
<dbReference type="InterPro" id="IPR003826">
    <property type="entry name" value="AdoMetDC_fam_prok"/>
</dbReference>
<feature type="active site" description="Proton acceptor; for processing activity" evidence="12">
    <location>
        <position position="86"/>
    </location>
</feature>
<dbReference type="Gene3D" id="3.40.50.150">
    <property type="entry name" value="Vaccinia Virus protein VP39"/>
    <property type="match status" value="1"/>
</dbReference>
<feature type="chain" id="PRO_5044905675" description="S-adenosylmethionine decarboxylase beta chain" evidence="12">
    <location>
        <begin position="1"/>
        <end position="80"/>
    </location>
</feature>
<evidence type="ECO:0000256" key="1">
    <source>
        <dbReference type="ARBA" id="ARBA00007867"/>
    </source>
</evidence>
<comment type="similarity">
    <text evidence="12">Belongs to the prokaryotic AdoMetDC family. Type 1 subfamily.</text>
</comment>
<feature type="binding site" evidence="11">
    <location>
        <position position="201"/>
    </location>
    <ligand>
        <name>S-methyl-5'-thioadenosine</name>
        <dbReference type="ChEBI" id="CHEBI:17509"/>
    </ligand>
</feature>
<protein>
    <recommendedName>
        <fullName evidence="12">S-adenosylmethionine decarboxylase proenzyme</fullName>
        <shortName evidence="12">AdoMetDC</shortName>
        <shortName evidence="12">SAMDC</shortName>
        <ecNumber evidence="12">4.1.1.50</ecNumber>
    </recommendedName>
    <component>
        <recommendedName>
            <fullName evidence="12">S-adenosylmethionine decarboxylase beta chain</fullName>
        </recommendedName>
    </component>
    <component>
        <recommendedName>
            <fullName evidence="12">S-adenosylmethionine decarboxylase alpha chain</fullName>
        </recommendedName>
    </component>
</protein>
<keyword evidence="7 12" id="KW-0865">Zymogen</keyword>
<feature type="binding site" evidence="11">
    <location>
        <begin position="308"/>
        <end position="309"/>
    </location>
    <ligand>
        <name>S-methyl-5'-thioadenosine</name>
        <dbReference type="ChEBI" id="CHEBI:17509"/>
    </ligand>
</feature>
<evidence type="ECO:0000256" key="9">
    <source>
        <dbReference type="ARBA" id="ARBA00023270"/>
    </source>
</evidence>
<evidence type="ECO:0000256" key="5">
    <source>
        <dbReference type="ARBA" id="ARBA00023066"/>
    </source>
</evidence>
<dbReference type="Pfam" id="PF01564">
    <property type="entry name" value="Spermine_synth"/>
    <property type="match status" value="1"/>
</dbReference>
<evidence type="ECO:0000313" key="15">
    <source>
        <dbReference type="EMBL" id="MBN2910891.1"/>
    </source>
</evidence>
<comment type="caution">
    <text evidence="15">The sequence shown here is derived from an EMBL/GenBank/DDBJ whole genome shotgun (WGS) entry which is preliminary data.</text>
</comment>
<dbReference type="RefSeq" id="WP_205497212.1">
    <property type="nucleotide sequence ID" value="NZ_JAFHAP010000017.1"/>
</dbReference>
<evidence type="ECO:0000256" key="4">
    <source>
        <dbReference type="ARBA" id="ARBA00022813"/>
    </source>
</evidence>
<dbReference type="EMBL" id="JAFHAP010000017">
    <property type="protein sequence ID" value="MBN2910891.1"/>
    <property type="molecule type" value="Genomic_DNA"/>
</dbReference>
<feature type="binding site" evidence="11">
    <location>
        <position position="230"/>
    </location>
    <ligand>
        <name>spermidine</name>
        <dbReference type="ChEBI" id="CHEBI:57834"/>
    </ligand>
</feature>
<evidence type="ECO:0000256" key="2">
    <source>
        <dbReference type="ARBA" id="ARBA00022679"/>
    </source>
</evidence>
<evidence type="ECO:0000256" key="11">
    <source>
        <dbReference type="HAMAP-Rule" id="MF_00198"/>
    </source>
</evidence>